<dbReference type="Pfam" id="PF01527">
    <property type="entry name" value="HTH_Tnp_1"/>
    <property type="match status" value="1"/>
</dbReference>
<name>A0ABW0UZG0_9ACTN</name>
<dbReference type="EMBL" id="JBHSNY010000013">
    <property type="protein sequence ID" value="MFC5638558.1"/>
    <property type="molecule type" value="Genomic_DNA"/>
</dbReference>
<dbReference type="RefSeq" id="WP_381029539.1">
    <property type="nucleotide sequence ID" value="NZ_JBHSNY010000013.1"/>
</dbReference>
<proteinExistence type="predicted"/>
<reference evidence="3" key="1">
    <citation type="journal article" date="2019" name="Int. J. Syst. Evol. Microbiol.">
        <title>The Global Catalogue of Microorganisms (GCM) 10K type strain sequencing project: providing services to taxonomists for standard genome sequencing and annotation.</title>
        <authorList>
            <consortium name="The Broad Institute Genomics Platform"/>
            <consortium name="The Broad Institute Genome Sequencing Center for Infectious Disease"/>
            <person name="Wu L."/>
            <person name="Ma J."/>
        </authorList>
    </citation>
    <scope>NUCLEOTIDE SEQUENCE [LARGE SCALE GENOMIC DNA]</scope>
    <source>
        <strain evidence="3">CGMCC 4.7248</strain>
    </source>
</reference>
<comment type="caution">
    <text evidence="2">The sequence shown here is derived from an EMBL/GenBank/DDBJ whole genome shotgun (WGS) entry which is preliminary data.</text>
</comment>
<dbReference type="Gene3D" id="1.10.10.60">
    <property type="entry name" value="Homeodomain-like"/>
    <property type="match status" value="1"/>
</dbReference>
<feature type="region of interest" description="Disordered" evidence="1">
    <location>
        <begin position="20"/>
        <end position="45"/>
    </location>
</feature>
<dbReference type="SUPFAM" id="SSF46689">
    <property type="entry name" value="Homeodomain-like"/>
    <property type="match status" value="1"/>
</dbReference>
<feature type="compositionally biased region" description="Polar residues" evidence="1">
    <location>
        <begin position="25"/>
        <end position="39"/>
    </location>
</feature>
<evidence type="ECO:0000313" key="3">
    <source>
        <dbReference type="Proteomes" id="UP001596154"/>
    </source>
</evidence>
<sequence length="68" mass="7390">MYAAVAAELGITGETLRTWVRKDNTGQQAPVTRNGSGPESPTEELAQLRDENARMLRGEKESLQCGAE</sequence>
<organism evidence="2 3">
    <name type="scientific">Streptomyces bullii</name>
    <dbReference type="NCBI Taxonomy" id="349910"/>
    <lineage>
        <taxon>Bacteria</taxon>
        <taxon>Bacillati</taxon>
        <taxon>Actinomycetota</taxon>
        <taxon>Actinomycetes</taxon>
        <taxon>Kitasatosporales</taxon>
        <taxon>Streptomycetaceae</taxon>
        <taxon>Streptomyces</taxon>
    </lineage>
</organism>
<gene>
    <name evidence="2" type="ORF">ACFPZJ_33320</name>
</gene>
<dbReference type="Proteomes" id="UP001596154">
    <property type="component" value="Unassembled WGS sequence"/>
</dbReference>
<evidence type="ECO:0000313" key="2">
    <source>
        <dbReference type="EMBL" id="MFC5638558.1"/>
    </source>
</evidence>
<accession>A0ABW0UZG0</accession>
<keyword evidence="3" id="KW-1185">Reference proteome</keyword>
<dbReference type="InterPro" id="IPR009057">
    <property type="entry name" value="Homeodomain-like_sf"/>
</dbReference>
<evidence type="ECO:0000256" key="1">
    <source>
        <dbReference type="SAM" id="MobiDB-lite"/>
    </source>
</evidence>
<dbReference type="InterPro" id="IPR002514">
    <property type="entry name" value="Transposase_8"/>
</dbReference>
<protein>
    <submittedName>
        <fullName evidence="2">Transposase</fullName>
    </submittedName>
</protein>